<dbReference type="PANTHER" id="PTHR47755">
    <property type="entry name" value="CELL DIVISION PROTEIN FTSX"/>
    <property type="match status" value="1"/>
</dbReference>
<dbReference type="Pfam" id="PF18075">
    <property type="entry name" value="FtsX_ECD"/>
    <property type="match status" value="1"/>
</dbReference>
<comment type="subcellular location">
    <subcellularLocation>
        <location evidence="1">Cell inner membrane</location>
        <topology evidence="1">Multi-pass membrane protein</topology>
    </subcellularLocation>
</comment>
<dbReference type="Proteomes" id="UP000307956">
    <property type="component" value="Unassembled WGS sequence"/>
</dbReference>
<accession>A0A4S4ANI6</accession>
<evidence type="ECO:0000256" key="9">
    <source>
        <dbReference type="ARBA" id="ARBA00022989"/>
    </source>
</evidence>
<evidence type="ECO:0000256" key="2">
    <source>
        <dbReference type="ARBA" id="ARBA00007379"/>
    </source>
</evidence>
<feature type="transmembrane region" description="Helical" evidence="13">
    <location>
        <begin position="27"/>
        <end position="47"/>
    </location>
</feature>
<reference evidence="16 17" key="1">
    <citation type="submission" date="2019-04" db="EMBL/GenBank/DDBJ databases">
        <title>Azoarcus rhizosphaerae sp. nov. isolated from rhizosphere of Ficus religiosa.</title>
        <authorList>
            <person name="Lin S.-Y."/>
            <person name="Hameed A."/>
            <person name="Hsu Y.-H."/>
            <person name="Young C.-C."/>
        </authorList>
    </citation>
    <scope>NUCLEOTIDE SEQUENCE [LARGE SCALE GENOMIC DNA]</scope>
    <source>
        <strain evidence="16 17">CC-YHH848</strain>
    </source>
</reference>
<gene>
    <name evidence="16" type="ORF">E6O51_10355</name>
</gene>
<evidence type="ECO:0000256" key="10">
    <source>
        <dbReference type="ARBA" id="ARBA00023136"/>
    </source>
</evidence>
<dbReference type="OrthoDB" id="9813411at2"/>
<evidence type="ECO:0000256" key="8">
    <source>
        <dbReference type="ARBA" id="ARBA00022692"/>
    </source>
</evidence>
<keyword evidence="11 12" id="KW-0131">Cell cycle</keyword>
<evidence type="ECO:0000313" key="16">
    <source>
        <dbReference type="EMBL" id="THF61216.1"/>
    </source>
</evidence>
<feature type="domain" description="FtsX extracellular" evidence="15">
    <location>
        <begin position="62"/>
        <end position="153"/>
    </location>
</feature>
<evidence type="ECO:0000256" key="4">
    <source>
        <dbReference type="ARBA" id="ARBA00021907"/>
    </source>
</evidence>
<dbReference type="NCBIfam" id="TIGR00439">
    <property type="entry name" value="FtsX_Gneg"/>
    <property type="match status" value="1"/>
</dbReference>
<keyword evidence="17" id="KW-1185">Reference proteome</keyword>
<evidence type="ECO:0000256" key="12">
    <source>
        <dbReference type="PIRNR" id="PIRNR003097"/>
    </source>
</evidence>
<dbReference type="InterPro" id="IPR003838">
    <property type="entry name" value="ABC3_permease_C"/>
</dbReference>
<dbReference type="GO" id="GO:0051301">
    <property type="term" value="P:cell division"/>
    <property type="evidence" value="ECO:0007669"/>
    <property type="project" value="UniProtKB-KW"/>
</dbReference>
<evidence type="ECO:0000256" key="11">
    <source>
        <dbReference type="ARBA" id="ARBA00023306"/>
    </source>
</evidence>
<feature type="transmembrane region" description="Helical" evidence="13">
    <location>
        <begin position="173"/>
        <end position="193"/>
    </location>
</feature>
<keyword evidence="10 12" id="KW-0472">Membrane</keyword>
<evidence type="ECO:0000256" key="7">
    <source>
        <dbReference type="ARBA" id="ARBA00022618"/>
    </source>
</evidence>
<evidence type="ECO:0000256" key="5">
    <source>
        <dbReference type="ARBA" id="ARBA00022475"/>
    </source>
</evidence>
<evidence type="ECO:0000259" key="14">
    <source>
        <dbReference type="Pfam" id="PF02687"/>
    </source>
</evidence>
<proteinExistence type="inferred from homology"/>
<dbReference type="PIRSF" id="PIRSF003097">
    <property type="entry name" value="FtsX"/>
    <property type="match status" value="1"/>
</dbReference>
<keyword evidence="9 13" id="KW-1133">Transmembrane helix</keyword>
<name>A0A4S4ANI6_9RHOO</name>
<evidence type="ECO:0000256" key="3">
    <source>
        <dbReference type="ARBA" id="ARBA00011160"/>
    </source>
</evidence>
<dbReference type="AlphaFoldDB" id="A0A4S4ANI6"/>
<dbReference type="Gene3D" id="3.30.70.3040">
    <property type="match status" value="1"/>
</dbReference>
<comment type="similarity">
    <text evidence="2 12">Belongs to the ABC-4 integral membrane protein family. FtsX subfamily.</text>
</comment>
<keyword evidence="5 12" id="KW-1003">Cell membrane</keyword>
<evidence type="ECO:0000256" key="13">
    <source>
        <dbReference type="SAM" id="Phobius"/>
    </source>
</evidence>
<organism evidence="16 17">
    <name type="scientific">Pseudothauera rhizosphaerae</name>
    <dbReference type="NCBI Taxonomy" id="2565932"/>
    <lineage>
        <taxon>Bacteria</taxon>
        <taxon>Pseudomonadati</taxon>
        <taxon>Pseudomonadota</taxon>
        <taxon>Betaproteobacteria</taxon>
        <taxon>Rhodocyclales</taxon>
        <taxon>Zoogloeaceae</taxon>
        <taxon>Pseudothauera</taxon>
    </lineage>
</organism>
<dbReference type="Pfam" id="PF02687">
    <property type="entry name" value="FtsX"/>
    <property type="match status" value="1"/>
</dbReference>
<comment type="subunit">
    <text evidence="3">Forms a membrane-associated complex with FtsE.</text>
</comment>
<dbReference type="GO" id="GO:0032153">
    <property type="term" value="C:cell division site"/>
    <property type="evidence" value="ECO:0007669"/>
    <property type="project" value="TreeGrafter"/>
</dbReference>
<feature type="domain" description="ABC3 transporter permease C-terminal" evidence="14">
    <location>
        <begin position="176"/>
        <end position="293"/>
    </location>
</feature>
<comment type="function">
    <text evidence="12">Part of the ABC transporter FtsEX involved in cellular division.</text>
</comment>
<evidence type="ECO:0000256" key="6">
    <source>
        <dbReference type="ARBA" id="ARBA00022519"/>
    </source>
</evidence>
<dbReference type="GO" id="GO:0005886">
    <property type="term" value="C:plasma membrane"/>
    <property type="evidence" value="ECO:0007669"/>
    <property type="project" value="UniProtKB-SubCell"/>
</dbReference>
<keyword evidence="7 12" id="KW-0132">Cell division</keyword>
<sequence length="301" mass="31762">MIHWLYLHWRAFAQAVGRLAAQPLGTLLSALVVGIALSLPAGGYLLLDNVAGLAKGFSGAPEISVFMAPDASTDEVRAIDGRLKAEARLARYRFVPRDTALAQLEKSGLGDVLGGLQANPLPDAFVLVPAGNEPELFQALAGELRTWPRVAHVQLDSAWVERLHALLGLGRSAVLVLAALLGVALVIVTFNTIRLQILTQRAEIGVSRLLGATDPFIRRPFYWFGSLQGLLGGLVALGTVWGVVLALRAPVAGLAQTYGTLFQLAGPQAAESAAILGFAAFLGWLGSAISVRRHLAGESIG</sequence>
<comment type="caution">
    <text evidence="16">The sequence shown here is derived from an EMBL/GenBank/DDBJ whole genome shotgun (WGS) entry which is preliminary data.</text>
</comment>
<dbReference type="InterPro" id="IPR047590">
    <property type="entry name" value="FtsX_proteobact-type"/>
</dbReference>
<dbReference type="RefSeq" id="WP_136384921.1">
    <property type="nucleotide sequence ID" value="NZ_SSOD01000007.1"/>
</dbReference>
<keyword evidence="8 13" id="KW-0812">Transmembrane</keyword>
<evidence type="ECO:0000259" key="15">
    <source>
        <dbReference type="Pfam" id="PF18075"/>
    </source>
</evidence>
<dbReference type="PANTHER" id="PTHR47755:SF1">
    <property type="entry name" value="CELL DIVISION PROTEIN FTSX"/>
    <property type="match status" value="1"/>
</dbReference>
<dbReference type="EMBL" id="SSOD01000007">
    <property type="protein sequence ID" value="THF61216.1"/>
    <property type="molecule type" value="Genomic_DNA"/>
</dbReference>
<feature type="transmembrane region" description="Helical" evidence="13">
    <location>
        <begin position="221"/>
        <end position="249"/>
    </location>
</feature>
<protein>
    <recommendedName>
        <fullName evidence="4 12">Cell division protein FtsX</fullName>
    </recommendedName>
</protein>
<dbReference type="InterPro" id="IPR004513">
    <property type="entry name" value="FtsX"/>
</dbReference>
<feature type="transmembrane region" description="Helical" evidence="13">
    <location>
        <begin position="269"/>
        <end position="291"/>
    </location>
</feature>
<dbReference type="InterPro" id="IPR040690">
    <property type="entry name" value="FtsX_ECD"/>
</dbReference>
<evidence type="ECO:0000256" key="1">
    <source>
        <dbReference type="ARBA" id="ARBA00004429"/>
    </source>
</evidence>
<evidence type="ECO:0000313" key="17">
    <source>
        <dbReference type="Proteomes" id="UP000307956"/>
    </source>
</evidence>
<keyword evidence="6 12" id="KW-0997">Cell inner membrane</keyword>